<organism evidence="1 2">
    <name type="scientific">Azospirillum oleiclasticum</name>
    <dbReference type="NCBI Taxonomy" id="2735135"/>
    <lineage>
        <taxon>Bacteria</taxon>
        <taxon>Pseudomonadati</taxon>
        <taxon>Pseudomonadota</taxon>
        <taxon>Alphaproteobacteria</taxon>
        <taxon>Rhodospirillales</taxon>
        <taxon>Azospirillaceae</taxon>
        <taxon>Azospirillum</taxon>
    </lineage>
</organism>
<gene>
    <name evidence="1" type="ORF">HND93_02245</name>
</gene>
<dbReference type="EMBL" id="JABFDB010000001">
    <property type="protein sequence ID" value="NYZ18520.1"/>
    <property type="molecule type" value="Genomic_DNA"/>
</dbReference>
<name>A0ABX2T3V8_9PROT</name>
<accession>A0ABX2T3V8</accession>
<keyword evidence="2" id="KW-1185">Reference proteome</keyword>
<protein>
    <recommendedName>
        <fullName evidence="3">Helix-turn-helix domain-containing protein</fullName>
    </recommendedName>
</protein>
<dbReference type="Proteomes" id="UP000584642">
    <property type="component" value="Unassembled WGS sequence"/>
</dbReference>
<evidence type="ECO:0000313" key="2">
    <source>
        <dbReference type="Proteomes" id="UP000584642"/>
    </source>
</evidence>
<proteinExistence type="predicted"/>
<reference evidence="1 2" key="1">
    <citation type="submission" date="2020-05" db="EMBL/GenBank/DDBJ databases">
        <title>Azospirillum oleiclasticum sp. nov, a nitrogen-fixing and heavy crude oil-emulsifying bacterium isolated from the crude oil of Yumen Oilfield.</title>
        <authorList>
            <person name="Wu D."/>
            <person name="Cai M."/>
            <person name="Zhang X."/>
        </authorList>
    </citation>
    <scope>NUCLEOTIDE SEQUENCE [LARGE SCALE GENOMIC DNA]</scope>
    <source>
        <strain evidence="1 2">ROY-1-1-2</strain>
    </source>
</reference>
<evidence type="ECO:0008006" key="3">
    <source>
        <dbReference type="Google" id="ProtNLM"/>
    </source>
</evidence>
<dbReference type="RefSeq" id="WP_180280256.1">
    <property type="nucleotide sequence ID" value="NZ_JABFDB010000001.1"/>
</dbReference>
<evidence type="ECO:0000313" key="1">
    <source>
        <dbReference type="EMBL" id="NYZ18520.1"/>
    </source>
</evidence>
<comment type="caution">
    <text evidence="1">The sequence shown here is derived from an EMBL/GenBank/DDBJ whole genome shotgun (WGS) entry which is preliminary data.</text>
</comment>
<sequence>MGVLVEFPRNDGLAALAERVAVLCRNRLLDPGAAAVSFVHIGQQLDADERTVRNAVAWLERVGRLELRDYRLRTRPHVVVPAVCRIDDIDRCLR</sequence>